<keyword evidence="1" id="KW-0472">Membrane</keyword>
<comment type="caution">
    <text evidence="3">The sequence shown here is derived from an EMBL/GenBank/DDBJ whole genome shotgun (WGS) entry which is preliminary data.</text>
</comment>
<dbReference type="AlphaFoldDB" id="A0A1G2M6V2"/>
<evidence type="ECO:0000313" key="4">
    <source>
        <dbReference type="Proteomes" id="UP000178873"/>
    </source>
</evidence>
<dbReference type="EMBL" id="MHRF01000001">
    <property type="protein sequence ID" value="OHA18781.1"/>
    <property type="molecule type" value="Genomic_DNA"/>
</dbReference>
<sequence>MISVFARRAIVLAVFVSLSFAFSVSAATVRVGEEAALPLGEIVNPNVYMAVGTAIVSAPVDGDVTVAAGAATFSGPISGTLFVAGGTVEVLGPVSENIRAVGGKLTLTSSVSGDTLLIGGDISVLPTVKILGDALIAGGQVSLLGSVGKSAYLAGGDVFIDGHISGNVHVYAAGQVRIGPNAVIDGDITYQSSQEALIDSQAVITGETHFEYSAPLLSARDVHGFFAGLFGVAFVIRILLLMTAALLFVLVFRRVSVSLVNNSLAGFWKMVLVGFVVLIVVPFASIIILITIFGGLISAIMMAVWGLLILIAQVYAGVLFASIVQQKVFRKPMGPVVSWWSAVLGVLGLSIIGLVPYVGLLIWFGFFLAALGALSFMGYRHFLLSR</sequence>
<feature type="transmembrane region" description="Helical" evidence="1">
    <location>
        <begin position="272"/>
        <end position="297"/>
    </location>
</feature>
<feature type="signal peptide" evidence="2">
    <location>
        <begin position="1"/>
        <end position="26"/>
    </location>
</feature>
<gene>
    <name evidence="3" type="ORF">A2664_04715</name>
</gene>
<feature type="transmembrane region" description="Helical" evidence="1">
    <location>
        <begin position="225"/>
        <end position="252"/>
    </location>
</feature>
<feature type="chain" id="PRO_5009583614" description="Polymer-forming cytoskeletal protein" evidence="2">
    <location>
        <begin position="27"/>
        <end position="386"/>
    </location>
</feature>
<accession>A0A1G2M6V2</accession>
<keyword evidence="1" id="KW-0812">Transmembrane</keyword>
<keyword evidence="2" id="KW-0732">Signal</keyword>
<keyword evidence="1" id="KW-1133">Transmembrane helix</keyword>
<evidence type="ECO:0008006" key="5">
    <source>
        <dbReference type="Google" id="ProtNLM"/>
    </source>
</evidence>
<feature type="transmembrane region" description="Helical" evidence="1">
    <location>
        <begin position="303"/>
        <end position="324"/>
    </location>
</feature>
<protein>
    <recommendedName>
        <fullName evidence="5">Polymer-forming cytoskeletal protein</fullName>
    </recommendedName>
</protein>
<organism evidence="3 4">
    <name type="scientific">Candidatus Taylorbacteria bacterium RIFCSPHIGHO2_01_FULL_46_22b</name>
    <dbReference type="NCBI Taxonomy" id="1802301"/>
    <lineage>
        <taxon>Bacteria</taxon>
        <taxon>Candidatus Tayloriibacteriota</taxon>
    </lineage>
</organism>
<evidence type="ECO:0000256" key="1">
    <source>
        <dbReference type="SAM" id="Phobius"/>
    </source>
</evidence>
<proteinExistence type="predicted"/>
<feature type="transmembrane region" description="Helical" evidence="1">
    <location>
        <begin position="336"/>
        <end position="355"/>
    </location>
</feature>
<reference evidence="3 4" key="1">
    <citation type="journal article" date="2016" name="Nat. Commun.">
        <title>Thousands of microbial genomes shed light on interconnected biogeochemical processes in an aquifer system.</title>
        <authorList>
            <person name="Anantharaman K."/>
            <person name="Brown C.T."/>
            <person name="Hug L.A."/>
            <person name="Sharon I."/>
            <person name="Castelle C.J."/>
            <person name="Probst A.J."/>
            <person name="Thomas B.C."/>
            <person name="Singh A."/>
            <person name="Wilkins M.J."/>
            <person name="Karaoz U."/>
            <person name="Brodie E.L."/>
            <person name="Williams K.H."/>
            <person name="Hubbard S.S."/>
            <person name="Banfield J.F."/>
        </authorList>
    </citation>
    <scope>NUCLEOTIDE SEQUENCE [LARGE SCALE GENOMIC DNA]</scope>
</reference>
<feature type="transmembrane region" description="Helical" evidence="1">
    <location>
        <begin position="361"/>
        <end position="379"/>
    </location>
</feature>
<evidence type="ECO:0000313" key="3">
    <source>
        <dbReference type="EMBL" id="OHA18781.1"/>
    </source>
</evidence>
<dbReference type="STRING" id="1802301.A2664_04715"/>
<name>A0A1G2M6V2_9BACT</name>
<evidence type="ECO:0000256" key="2">
    <source>
        <dbReference type="SAM" id="SignalP"/>
    </source>
</evidence>
<dbReference type="Proteomes" id="UP000178873">
    <property type="component" value="Unassembled WGS sequence"/>
</dbReference>